<reference evidence="2" key="3">
    <citation type="submission" date="2024-03" db="EMBL/GenBank/DDBJ databases">
        <title>The Genome Sequence of Enterococcus sp. DIV0242b.</title>
        <authorList>
            <consortium name="The Broad Institute Genomics Platform"/>
            <consortium name="The Broad Institute Microbial Omics Core"/>
            <consortium name="The Broad Institute Genomic Center for Infectious Diseases"/>
            <person name="Earl A."/>
            <person name="Manson A."/>
            <person name="Gilmore M."/>
            <person name="Schwartman J."/>
            <person name="Shea T."/>
            <person name="Abouelleil A."/>
            <person name="Cao P."/>
            <person name="Chapman S."/>
            <person name="Cusick C."/>
            <person name="Young S."/>
            <person name="Neafsey D."/>
            <person name="Nusbaum C."/>
            <person name="Birren B."/>
        </authorList>
    </citation>
    <scope>NUCLEOTIDE SEQUENCE</scope>
    <source>
        <strain evidence="2">9E7_DIV0242</strain>
    </source>
</reference>
<reference evidence="2" key="2">
    <citation type="submission" date="2017-05" db="EMBL/GenBank/DDBJ databases">
        <authorList>
            <consortium name="The Broad Institute Genomics Platform"/>
            <consortium name="The Broad Institute Genomic Center for Infectious Diseases"/>
            <person name="Earl A."/>
            <person name="Manson A."/>
            <person name="Schwartman J."/>
            <person name="Gilmore M."/>
            <person name="Abouelleil A."/>
            <person name="Cao P."/>
            <person name="Chapman S."/>
            <person name="Cusick C."/>
            <person name="Shea T."/>
            <person name="Young S."/>
            <person name="Neafsey D."/>
            <person name="Nusbaum C."/>
            <person name="Birren B."/>
        </authorList>
    </citation>
    <scope>NUCLEOTIDE SEQUENCE</scope>
    <source>
        <strain evidence="2">9E7_DIV0242</strain>
    </source>
</reference>
<protein>
    <submittedName>
        <fullName evidence="1">Uncharacterized protein</fullName>
    </submittedName>
</protein>
<evidence type="ECO:0000313" key="3">
    <source>
        <dbReference type="Proteomes" id="UP000195141"/>
    </source>
</evidence>
<proteinExistence type="predicted"/>
<dbReference type="RefSeq" id="WP_170924708.1">
    <property type="nucleotide sequence ID" value="NZ_CP147247.1"/>
</dbReference>
<dbReference type="Proteomes" id="UP000195141">
    <property type="component" value="Chromosome"/>
</dbReference>
<reference evidence="1" key="1">
    <citation type="submission" date="2017-05" db="EMBL/GenBank/DDBJ databases">
        <title>The Genome Sequence of Enterococcus sp. 9E7_DIV0242.</title>
        <authorList>
            <consortium name="The Broad Institute Genomics Platform"/>
            <consortium name="The Broad Institute Genomic Center for Infectious Diseases"/>
            <person name="Earl A."/>
            <person name="Manson A."/>
            <person name="Schwartman J."/>
            <person name="Gilmore M."/>
            <person name="Abouelleil A."/>
            <person name="Cao P."/>
            <person name="Chapman S."/>
            <person name="Cusick C."/>
            <person name="Shea T."/>
            <person name="Young S."/>
            <person name="Neafsey D."/>
            <person name="Nusbaum C."/>
            <person name="Birren B."/>
        </authorList>
    </citation>
    <scope>NUCLEOTIDE SEQUENCE [LARGE SCALE GENOMIC DNA]</scope>
    <source>
        <strain evidence="1">9E7_DIV0242</strain>
    </source>
</reference>
<dbReference type="AlphaFoldDB" id="A0A242KF97"/>
<name>A0A242KF97_9ENTE</name>
<dbReference type="EMBL" id="NGMM01000001">
    <property type="protein sequence ID" value="OTP19220.1"/>
    <property type="molecule type" value="Genomic_DNA"/>
</dbReference>
<accession>A0A242KF97</accession>
<dbReference type="EMBL" id="CP147247">
    <property type="protein sequence ID" value="WYJ89304.1"/>
    <property type="molecule type" value="Genomic_DNA"/>
</dbReference>
<sequence length="54" mass="6219">MKEIIENSKKVIKETSTLSRLELEKKKIEFDAKAKLFAETFGLAAQQNSYSGYY</sequence>
<gene>
    <name evidence="2" type="ORF">A5888_001024</name>
    <name evidence="1" type="ORF">A5888_001035</name>
</gene>
<evidence type="ECO:0000313" key="2">
    <source>
        <dbReference type="EMBL" id="WYJ89304.1"/>
    </source>
</evidence>
<evidence type="ECO:0000313" key="1">
    <source>
        <dbReference type="EMBL" id="OTP19220.1"/>
    </source>
</evidence>
<organism evidence="1">
    <name type="scientific">Candidatus Enterococcus clewellii</name>
    <dbReference type="NCBI Taxonomy" id="1834193"/>
    <lineage>
        <taxon>Bacteria</taxon>
        <taxon>Bacillati</taxon>
        <taxon>Bacillota</taxon>
        <taxon>Bacilli</taxon>
        <taxon>Lactobacillales</taxon>
        <taxon>Enterococcaceae</taxon>
        <taxon>Enterococcus</taxon>
    </lineage>
</organism>
<keyword evidence="3" id="KW-1185">Reference proteome</keyword>